<feature type="region of interest" description="Disordered" evidence="1">
    <location>
        <begin position="260"/>
        <end position="368"/>
    </location>
</feature>
<dbReference type="AlphaFoldDB" id="A0A401TG87"/>
<feature type="region of interest" description="Disordered" evidence="1">
    <location>
        <begin position="1"/>
        <end position="157"/>
    </location>
</feature>
<feature type="compositionally biased region" description="Basic and acidic residues" evidence="1">
    <location>
        <begin position="26"/>
        <end position="36"/>
    </location>
</feature>
<feature type="compositionally biased region" description="Pro residues" evidence="1">
    <location>
        <begin position="435"/>
        <end position="444"/>
    </location>
</feature>
<evidence type="ECO:0000313" key="2">
    <source>
        <dbReference type="EMBL" id="GCC41626.1"/>
    </source>
</evidence>
<dbReference type="EMBL" id="BEZZ01065287">
    <property type="protein sequence ID" value="GCC41626.1"/>
    <property type="molecule type" value="Genomic_DNA"/>
</dbReference>
<feature type="compositionally biased region" description="Basic and acidic residues" evidence="1">
    <location>
        <begin position="55"/>
        <end position="70"/>
    </location>
</feature>
<feature type="region of interest" description="Disordered" evidence="1">
    <location>
        <begin position="186"/>
        <end position="235"/>
    </location>
</feature>
<dbReference type="PANTHER" id="PTHR45691:SF6">
    <property type="entry name" value="PROTEIN DIAPHANOUS"/>
    <property type="match status" value="1"/>
</dbReference>
<feature type="compositionally biased region" description="Pro residues" evidence="1">
    <location>
        <begin position="289"/>
        <end position="304"/>
    </location>
</feature>
<dbReference type="PANTHER" id="PTHR45691">
    <property type="entry name" value="PROTEIN DIAPHANOUS"/>
    <property type="match status" value="1"/>
</dbReference>
<feature type="compositionally biased region" description="Pro residues" evidence="1">
    <location>
        <begin position="1"/>
        <end position="11"/>
    </location>
</feature>
<evidence type="ECO:0000313" key="3">
    <source>
        <dbReference type="Proteomes" id="UP000287033"/>
    </source>
</evidence>
<evidence type="ECO:0000256" key="1">
    <source>
        <dbReference type="SAM" id="MobiDB-lite"/>
    </source>
</evidence>
<proteinExistence type="predicted"/>
<organism evidence="2 3">
    <name type="scientific">Chiloscyllium punctatum</name>
    <name type="common">Brownbanded bambooshark</name>
    <name type="synonym">Hemiscyllium punctatum</name>
    <dbReference type="NCBI Taxonomy" id="137246"/>
    <lineage>
        <taxon>Eukaryota</taxon>
        <taxon>Metazoa</taxon>
        <taxon>Chordata</taxon>
        <taxon>Craniata</taxon>
        <taxon>Vertebrata</taxon>
        <taxon>Chondrichthyes</taxon>
        <taxon>Elasmobranchii</taxon>
        <taxon>Galeomorphii</taxon>
        <taxon>Galeoidea</taxon>
        <taxon>Orectolobiformes</taxon>
        <taxon>Hemiscylliidae</taxon>
        <taxon>Chiloscyllium</taxon>
    </lineage>
</organism>
<feature type="compositionally biased region" description="Pro residues" evidence="1">
    <location>
        <begin position="324"/>
        <end position="341"/>
    </location>
</feature>
<keyword evidence="3" id="KW-1185">Reference proteome</keyword>
<dbReference type="Proteomes" id="UP000287033">
    <property type="component" value="Unassembled WGS sequence"/>
</dbReference>
<feature type="compositionally biased region" description="Acidic residues" evidence="1">
    <location>
        <begin position="217"/>
        <end position="230"/>
    </location>
</feature>
<comment type="caution">
    <text evidence="2">The sequence shown here is derived from an EMBL/GenBank/DDBJ whole genome shotgun (WGS) entry which is preliminary data.</text>
</comment>
<reference evidence="2 3" key="1">
    <citation type="journal article" date="2018" name="Nat. Ecol. Evol.">
        <title>Shark genomes provide insights into elasmobranch evolution and the origin of vertebrates.</title>
        <authorList>
            <person name="Hara Y"/>
            <person name="Yamaguchi K"/>
            <person name="Onimaru K"/>
            <person name="Kadota M"/>
            <person name="Koyanagi M"/>
            <person name="Keeley SD"/>
            <person name="Tatsumi K"/>
            <person name="Tanaka K"/>
            <person name="Motone F"/>
            <person name="Kageyama Y"/>
            <person name="Nozu R"/>
            <person name="Adachi N"/>
            <person name="Nishimura O"/>
            <person name="Nakagawa R"/>
            <person name="Tanegashima C"/>
            <person name="Kiyatake I"/>
            <person name="Matsumoto R"/>
            <person name="Murakumo K"/>
            <person name="Nishida K"/>
            <person name="Terakita A"/>
            <person name="Kuratani S"/>
            <person name="Sato K"/>
            <person name="Hyodo S Kuraku.S."/>
        </authorList>
    </citation>
    <scope>NUCLEOTIDE SEQUENCE [LARGE SCALE GENOMIC DNA]</scope>
</reference>
<dbReference type="GO" id="GO:0005884">
    <property type="term" value="C:actin filament"/>
    <property type="evidence" value="ECO:0007669"/>
    <property type="project" value="TreeGrafter"/>
</dbReference>
<gene>
    <name evidence="2" type="ORF">chiPu_0025775</name>
</gene>
<dbReference type="STRING" id="137246.A0A401TG87"/>
<dbReference type="InterPro" id="IPR051412">
    <property type="entry name" value="Formin_Homology_Diaphanous_sf"/>
</dbReference>
<feature type="region of interest" description="Disordered" evidence="1">
    <location>
        <begin position="386"/>
        <end position="405"/>
    </location>
</feature>
<feature type="region of interest" description="Disordered" evidence="1">
    <location>
        <begin position="425"/>
        <end position="496"/>
    </location>
</feature>
<feature type="compositionally biased region" description="Pro residues" evidence="1">
    <location>
        <begin position="355"/>
        <end position="364"/>
    </location>
</feature>
<dbReference type="GO" id="GO:0030041">
    <property type="term" value="P:actin filament polymerization"/>
    <property type="evidence" value="ECO:0007669"/>
    <property type="project" value="TreeGrafter"/>
</dbReference>
<sequence length="525" mass="54435">MVTSPPRPARTPAPLVRTKDGAPSLPHRDAAERKTEGVCTRPRVAPTLPGAEQRNGLEREPLGEPREGSGSRRALPGDAGRQQHSSTLGPKILETLGQFGVRRVEAPGQRREEEEEEEKGALELPCPPLSAAELLAPGSMFEGGGSEDAPSLLGDGEHPFDAIDLDIVSVLSSPNLLACGGQGDCPVPPPAAQGEIPQPGAAVPERRGRQRGGGASEGEEEDEEDEDDDLDHYYNFARTVVTEEVMEQLASECFGLDSAEVPTIDQLDGVDDSDGGGGEGGGAEEGRAPPSPPQPHQAPPPPSEEPGNILPSEIMDFVLKNTSSPPPPPPPAGDPHFPEPPRIQRACGGLCAGSPPLPPPPPQPGGGVVLLNNGGQHVVILKGAEEGPTACPQPQPPRAGYGTVLLSTPGPVSLLQPPPPPLPVLNLVLGRRETPPPPPLPPPVTRLVPVPRGGLAAPTLPQASPSGSPDRAPTKHPHPGPLAAASSDPVLAKKQKTSHVWIDPLGAERKVLEDLPQVQPPASLG</sequence>
<feature type="compositionally biased region" description="Basic and acidic residues" evidence="1">
    <location>
        <begin position="102"/>
        <end position="112"/>
    </location>
</feature>
<protein>
    <submittedName>
        <fullName evidence="2">Uncharacterized protein</fullName>
    </submittedName>
</protein>
<name>A0A401TG87_CHIPU</name>
<accession>A0A401TG87</accession>